<feature type="coiled-coil region" evidence="10">
    <location>
        <begin position="354"/>
        <end position="381"/>
    </location>
</feature>
<proteinExistence type="inferred from homology"/>
<dbReference type="EMBL" id="JBHLUB010000001">
    <property type="protein sequence ID" value="MFC0580788.1"/>
    <property type="molecule type" value="Genomic_DNA"/>
</dbReference>
<protein>
    <recommendedName>
        <fullName evidence="3 9">DNA repair protein RecN</fullName>
    </recommendedName>
    <alternativeName>
        <fullName evidence="8 9">Recombination protein N</fullName>
    </alternativeName>
</protein>
<evidence type="ECO:0000256" key="6">
    <source>
        <dbReference type="ARBA" id="ARBA00022840"/>
    </source>
</evidence>
<keyword evidence="4" id="KW-0547">Nucleotide-binding</keyword>
<dbReference type="Gene3D" id="3.40.50.300">
    <property type="entry name" value="P-loop containing nucleotide triphosphate hydrolases"/>
    <property type="match status" value="2"/>
</dbReference>
<accession>A0ABV6P7H9</accession>
<dbReference type="CDD" id="cd03241">
    <property type="entry name" value="ABC_RecN"/>
    <property type="match status" value="1"/>
</dbReference>
<evidence type="ECO:0000256" key="11">
    <source>
        <dbReference type="SAM" id="MobiDB-lite"/>
    </source>
</evidence>
<evidence type="ECO:0000256" key="2">
    <source>
        <dbReference type="ARBA" id="ARBA00009441"/>
    </source>
</evidence>
<keyword evidence="14" id="KW-1185">Reference proteome</keyword>
<dbReference type="InterPro" id="IPR027417">
    <property type="entry name" value="P-loop_NTPase"/>
</dbReference>
<evidence type="ECO:0000256" key="9">
    <source>
        <dbReference type="PIRNR" id="PIRNR003128"/>
    </source>
</evidence>
<dbReference type="SUPFAM" id="SSF52540">
    <property type="entry name" value="P-loop containing nucleoside triphosphate hydrolases"/>
    <property type="match status" value="1"/>
</dbReference>
<reference evidence="13 14" key="1">
    <citation type="submission" date="2024-09" db="EMBL/GenBank/DDBJ databases">
        <authorList>
            <person name="Sun Q."/>
            <person name="Mori K."/>
        </authorList>
    </citation>
    <scope>NUCLEOTIDE SEQUENCE [LARGE SCALE GENOMIC DNA]</scope>
    <source>
        <strain evidence="13 14">NCAIM B.02604</strain>
    </source>
</reference>
<feature type="domain" description="RecF/RecN/SMC N-terminal" evidence="12">
    <location>
        <begin position="2"/>
        <end position="527"/>
    </location>
</feature>
<gene>
    <name evidence="13" type="primary">recN</name>
    <name evidence="13" type="ORF">ACFFFR_00080</name>
</gene>
<evidence type="ECO:0000259" key="12">
    <source>
        <dbReference type="Pfam" id="PF02463"/>
    </source>
</evidence>
<evidence type="ECO:0000256" key="5">
    <source>
        <dbReference type="ARBA" id="ARBA00022763"/>
    </source>
</evidence>
<evidence type="ECO:0000313" key="14">
    <source>
        <dbReference type="Proteomes" id="UP001589862"/>
    </source>
</evidence>
<evidence type="ECO:0000256" key="4">
    <source>
        <dbReference type="ARBA" id="ARBA00022741"/>
    </source>
</evidence>
<organism evidence="13 14">
    <name type="scientific">Micrococcoides hystricis</name>
    <dbReference type="NCBI Taxonomy" id="1572761"/>
    <lineage>
        <taxon>Bacteria</taxon>
        <taxon>Bacillati</taxon>
        <taxon>Actinomycetota</taxon>
        <taxon>Actinomycetes</taxon>
        <taxon>Micrococcales</taxon>
        <taxon>Micrococcaceae</taxon>
        <taxon>Micrococcoides</taxon>
    </lineage>
</organism>
<dbReference type="Pfam" id="PF02463">
    <property type="entry name" value="SMC_N"/>
    <property type="match status" value="1"/>
</dbReference>
<dbReference type="InterPro" id="IPR003395">
    <property type="entry name" value="RecF/RecN/SMC_N"/>
</dbReference>
<evidence type="ECO:0000256" key="8">
    <source>
        <dbReference type="ARBA" id="ARBA00033408"/>
    </source>
</evidence>
<evidence type="ECO:0000256" key="3">
    <source>
        <dbReference type="ARBA" id="ARBA00021315"/>
    </source>
</evidence>
<sequence length="575" mass="61913">MIEEINIQQLGVIESATLPLSEGFTVVTGETGAGKTMVVTALGLLLGQRADSGAVRHGENSASVDTRYVLPKITDRLAQLLEEQDAVLEEHDGGADLLVSRTVYVNGRSRATVGGRQAPAGILQEIGRELVAVHGQTDQLRLTSAQAQREALDQFAGAKLRDKLETYQEQFEQWRHSAQILAELTSNVRERTLEADGLRQALADIDEVQPLSGEDEELKATLRRLENVEGLRSAAAIAQMALIGGDDAGVESPSVASLIQHAESELGAVSDEDEQLQQLAQRLQELSILSSDLGSELGAYLSSLDMDDLESLGAVHERIAELNRITRKYGEHGNSTLDDIIAWADQARTRLADLDVSDERIEQLQAETQRLDDAVNESAQELSAIRTRAAAELADAVSKELQALSMPDARLVVDVTPAQERTRYGQDEITIQLQPHSGAGPRPLAKGASGGELSRVMLAIEVVLATKNPVPTMIFDEVDAGVGGQAAVEIGRRLAKLAQHTQVIVVTHLPQVAAFADHHIRVLKATDTQAAVTSSDVGPLNAEERVLELARMLSGHQDSSSAQEHARELLASSHT</sequence>
<dbReference type="PANTHER" id="PTHR11059:SF0">
    <property type="entry name" value="DNA REPAIR PROTEIN RECN"/>
    <property type="match status" value="1"/>
</dbReference>
<comment type="caution">
    <text evidence="13">The sequence shown here is derived from an EMBL/GenBank/DDBJ whole genome shotgun (WGS) entry which is preliminary data.</text>
</comment>
<keyword evidence="7 9" id="KW-0234">DNA repair</keyword>
<keyword evidence="5 9" id="KW-0227">DNA damage</keyword>
<name>A0ABV6P7H9_9MICC</name>
<dbReference type="InterPro" id="IPR004604">
    <property type="entry name" value="DNA_recomb/repair_RecN"/>
</dbReference>
<dbReference type="Proteomes" id="UP001589862">
    <property type="component" value="Unassembled WGS sequence"/>
</dbReference>
<dbReference type="NCBIfam" id="TIGR00634">
    <property type="entry name" value="recN"/>
    <property type="match status" value="1"/>
</dbReference>
<keyword evidence="10" id="KW-0175">Coiled coil</keyword>
<evidence type="ECO:0000256" key="10">
    <source>
        <dbReference type="SAM" id="Coils"/>
    </source>
</evidence>
<comment type="similarity">
    <text evidence="2 9">Belongs to the RecN family.</text>
</comment>
<keyword evidence="6" id="KW-0067">ATP-binding</keyword>
<evidence type="ECO:0000313" key="13">
    <source>
        <dbReference type="EMBL" id="MFC0580788.1"/>
    </source>
</evidence>
<evidence type="ECO:0000256" key="1">
    <source>
        <dbReference type="ARBA" id="ARBA00003618"/>
    </source>
</evidence>
<evidence type="ECO:0000256" key="7">
    <source>
        <dbReference type="ARBA" id="ARBA00023204"/>
    </source>
</evidence>
<feature type="region of interest" description="Disordered" evidence="11">
    <location>
        <begin position="555"/>
        <end position="575"/>
    </location>
</feature>
<dbReference type="PANTHER" id="PTHR11059">
    <property type="entry name" value="DNA REPAIR PROTEIN RECN"/>
    <property type="match status" value="1"/>
</dbReference>
<dbReference type="PIRSF" id="PIRSF003128">
    <property type="entry name" value="RecN"/>
    <property type="match status" value="1"/>
</dbReference>
<comment type="function">
    <text evidence="1 9">May be involved in recombinational repair of damaged DNA.</text>
</comment>
<dbReference type="RefSeq" id="WP_377457109.1">
    <property type="nucleotide sequence ID" value="NZ_JBHLUB010000001.1"/>
</dbReference>